<dbReference type="RefSeq" id="WP_070249130.1">
    <property type="nucleotide sequence ID" value="NZ_LROM01000090.1"/>
</dbReference>
<dbReference type="InterPro" id="IPR026881">
    <property type="entry name" value="WYL_dom"/>
</dbReference>
<dbReference type="SUPFAM" id="SSF46785">
    <property type="entry name" value="Winged helix' DNA-binding domain"/>
    <property type="match status" value="1"/>
</dbReference>
<accession>A0A1E7WJ90</accession>
<dbReference type="EMBL" id="LROM01000090">
    <property type="protein sequence ID" value="OEZ98745.1"/>
    <property type="molecule type" value="Genomic_DNA"/>
</dbReference>
<name>A0A1E7WJ90_9BURK</name>
<dbReference type="InterPro" id="IPR051534">
    <property type="entry name" value="CBASS_pafABC_assoc_protein"/>
</dbReference>
<reference evidence="4" key="1">
    <citation type="journal article" date="2016" name="Front. Microbiol.">
        <title>Molecular Keys to the Janthinobacterium and Duganella spp. Interaction with the Plant Pathogen Fusarium graminearum.</title>
        <authorList>
            <person name="Haack F.S."/>
            <person name="Poehlein A."/>
            <person name="Kroger C."/>
            <person name="Voigt C.A."/>
            <person name="Piepenbring M."/>
            <person name="Bode H.B."/>
            <person name="Daniel R."/>
            <person name="Schafer W."/>
            <person name="Streit W.R."/>
        </authorList>
    </citation>
    <scope>NUCLEOTIDE SEQUENCE [LARGE SCALE GENOMIC DNA]</scope>
    <source>
        <strain evidence="4">T54</strain>
    </source>
</reference>
<evidence type="ECO:0000313" key="3">
    <source>
        <dbReference type="EMBL" id="OEZ98745.1"/>
    </source>
</evidence>
<dbReference type="PROSITE" id="PS52050">
    <property type="entry name" value="WYL"/>
    <property type="match status" value="1"/>
</dbReference>
<dbReference type="InterPro" id="IPR036390">
    <property type="entry name" value="WH_DNA-bd_sf"/>
</dbReference>
<proteinExistence type="predicted"/>
<evidence type="ECO:0000313" key="4">
    <source>
        <dbReference type="Proteomes" id="UP000175989"/>
    </source>
</evidence>
<feature type="domain" description="Helix-turn-helix type 11" evidence="1">
    <location>
        <begin position="6"/>
        <end position="59"/>
    </location>
</feature>
<dbReference type="PANTHER" id="PTHR34580">
    <property type="match status" value="1"/>
</dbReference>
<protein>
    <submittedName>
        <fullName evidence="3">HTH domain protein</fullName>
    </submittedName>
</protein>
<dbReference type="PANTHER" id="PTHR34580:SF3">
    <property type="entry name" value="PROTEIN PAFB"/>
    <property type="match status" value="1"/>
</dbReference>
<dbReference type="Pfam" id="PF08279">
    <property type="entry name" value="HTH_11"/>
    <property type="match status" value="1"/>
</dbReference>
<dbReference type="Gene3D" id="1.10.10.10">
    <property type="entry name" value="Winged helix-like DNA-binding domain superfamily/Winged helix DNA-binding domain"/>
    <property type="match status" value="1"/>
</dbReference>
<dbReference type="Pfam" id="PF13280">
    <property type="entry name" value="WYL"/>
    <property type="match status" value="1"/>
</dbReference>
<keyword evidence="4" id="KW-1185">Reference proteome</keyword>
<evidence type="ECO:0000259" key="1">
    <source>
        <dbReference type="Pfam" id="PF08279"/>
    </source>
</evidence>
<feature type="domain" description="WYL" evidence="2">
    <location>
        <begin position="136"/>
        <end position="200"/>
    </location>
</feature>
<gene>
    <name evidence="3" type="ORF">DUPY_29250</name>
</gene>
<sequence>MTRSHRLQDLMQVMRRHRGTVAGAVLARETGVSLRTLRRDIATLQTMGADIAGEAGVGYLLKPGYTLPPLTFTEEELQALVAGAQWVSRHTDEGLARAVQNALAKIDAVLTPDLRRTLDDNALYISRHQDHAGVDLGRLRRAVREQRKLRVSLLDDAEPRAALVIWPVMLGFVDSRWSVAAWCETSGAFRVLRVDRIATLAFLDECYPGHRRQLVKQWRADVNNPCRQRDCG</sequence>
<dbReference type="InterPro" id="IPR013196">
    <property type="entry name" value="HTH_11"/>
</dbReference>
<dbReference type="Proteomes" id="UP000175989">
    <property type="component" value="Unassembled WGS sequence"/>
</dbReference>
<comment type="caution">
    <text evidence="3">The sequence shown here is derived from an EMBL/GenBank/DDBJ whole genome shotgun (WGS) entry which is preliminary data.</text>
</comment>
<organism evidence="3 4">
    <name type="scientific">Duganella phyllosphaerae</name>
    <dbReference type="NCBI Taxonomy" id="762836"/>
    <lineage>
        <taxon>Bacteria</taxon>
        <taxon>Pseudomonadati</taxon>
        <taxon>Pseudomonadota</taxon>
        <taxon>Betaproteobacteria</taxon>
        <taxon>Burkholderiales</taxon>
        <taxon>Oxalobacteraceae</taxon>
        <taxon>Telluria group</taxon>
        <taxon>Duganella</taxon>
    </lineage>
</organism>
<dbReference type="PATRIC" id="fig|762836.4.peg.3014"/>
<dbReference type="AlphaFoldDB" id="A0A1E7WJ90"/>
<evidence type="ECO:0000259" key="2">
    <source>
        <dbReference type="Pfam" id="PF13280"/>
    </source>
</evidence>
<dbReference type="InterPro" id="IPR036388">
    <property type="entry name" value="WH-like_DNA-bd_sf"/>
</dbReference>
<dbReference type="OrthoDB" id="9807255at2"/>